<accession>A0ABY7G2B7</accession>
<dbReference type="PANTHER" id="PTHR34105:SF1">
    <property type="entry name" value="PROLINE-, GLUTAMIC ACID- AND LEUCINE-RICH PROTEIN 1"/>
    <property type="match status" value="1"/>
</dbReference>
<sequence length="831" mass="91123">MAASIGNMFDVMLTNLFQSFNTTGETSSLSFREFLTLVKRNKHFSSKTEENSYLVSHVHQCLQASKQRYEGLLLLDVIIQQCGTAVFHQYALTWLKLLTNILQGHCISQVYSSCCKVLARVISHSPSFSDIAREVTNSGIPQLLPLLLASSSECLPAALGCVNTCIEKYPGPVGPFKTKLQTLLVRELDLGNGFKELSRCFALLAQCGPGGTHGIKHTEAWSEQMDGLLAGLHASLDGLYADLEIETSQPYQGRTLSGLGDIDFSQPDRVAALVARWRSLTCCLQHLLREEFPAVVKVPTEDILQLVLRCLSVNIIMLMRRETSERCLLAGHVQELHVHALHVLQALIQLCRCNLLPHVGVIIGVLTQELTWSHTVCDGQENNYSYLREAVYQTLNVWMQTLDGSSGVESGEATLVKEILHDCLPFTDTLKISSTSTSADQGVPASSKKAKKRRGYQEISQGISSQRKIQPLANVGLVRAALETLHWMLTSSGSELSQKSAQSVLDFTIRTLLALQQSPVPPAPYADFHCRRGLYRALGACVIMPHPQLPSPLQCTLGIFSGGLRDKHVEVSSYCIEAMRMCETLIHPRVPCLNGPVICGTLINIGLAANTGDRGKGLNGAGLNGREMAVNDKGDNVHSRMDHIVGDRENANKTNGVGRLMIEPMISINIEGQNEGGKRKRDEDVGGSDPLTPSKKQHTQLSKMTNDVAVVDISDDDDDDSEDDNEDYTVIEKQMSERNVTDNLNAEKVSETGMTKTQHAENGESFEVIDDEEVAGLSTGLGVAVVNVSSDDDDKREKEKEEGDVEKEKQEPTADLRNMLDSFVDVGPDSE</sequence>
<dbReference type="InterPro" id="IPR016024">
    <property type="entry name" value="ARM-type_fold"/>
</dbReference>
<gene>
    <name evidence="6" type="ORF">MAR_014286</name>
</gene>
<evidence type="ECO:0000313" key="7">
    <source>
        <dbReference type="Proteomes" id="UP001164746"/>
    </source>
</evidence>
<dbReference type="Gene3D" id="1.25.10.10">
    <property type="entry name" value="Leucine-rich Repeat Variant"/>
    <property type="match status" value="1"/>
</dbReference>
<feature type="region of interest" description="Disordered" evidence="4">
    <location>
        <begin position="786"/>
        <end position="831"/>
    </location>
</feature>
<dbReference type="Pfam" id="PF08167">
    <property type="entry name" value="RIX1"/>
    <property type="match status" value="1"/>
</dbReference>
<feature type="compositionally biased region" description="Basic and acidic residues" evidence="4">
    <location>
        <begin position="793"/>
        <end position="814"/>
    </location>
</feature>
<feature type="region of interest" description="Disordered" evidence="4">
    <location>
        <begin position="671"/>
        <end position="707"/>
    </location>
</feature>
<evidence type="ECO:0000256" key="3">
    <source>
        <dbReference type="ARBA" id="ARBA00023242"/>
    </source>
</evidence>
<dbReference type="EMBL" id="CP111026">
    <property type="protein sequence ID" value="WAR28582.1"/>
    <property type="molecule type" value="Genomic_DNA"/>
</dbReference>
<keyword evidence="3" id="KW-0539">Nucleus</keyword>
<comment type="similarity">
    <text evidence="2">Belongs to the RIX1/PELP1 family.</text>
</comment>
<comment type="subcellular location">
    <subcellularLocation>
        <location evidence="1">Nucleus</location>
    </subcellularLocation>
</comment>
<evidence type="ECO:0000256" key="2">
    <source>
        <dbReference type="ARBA" id="ARBA00010511"/>
    </source>
</evidence>
<evidence type="ECO:0000256" key="4">
    <source>
        <dbReference type="SAM" id="MobiDB-lite"/>
    </source>
</evidence>
<keyword evidence="7" id="KW-1185">Reference proteome</keyword>
<protein>
    <submittedName>
        <fullName evidence="6">PELP1-like protein</fullName>
    </submittedName>
</protein>
<name>A0ABY7G2B7_MYAAR</name>
<evidence type="ECO:0000256" key="1">
    <source>
        <dbReference type="ARBA" id="ARBA00004123"/>
    </source>
</evidence>
<reference evidence="6" key="1">
    <citation type="submission" date="2022-11" db="EMBL/GenBank/DDBJ databases">
        <title>Centuries of genome instability and evolution in soft-shell clam transmissible cancer (bioRxiv).</title>
        <authorList>
            <person name="Hart S.F.M."/>
            <person name="Yonemitsu M.A."/>
            <person name="Giersch R.M."/>
            <person name="Beal B.F."/>
            <person name="Arriagada G."/>
            <person name="Davis B.W."/>
            <person name="Ostrander E.A."/>
            <person name="Goff S.P."/>
            <person name="Metzger M.J."/>
        </authorList>
    </citation>
    <scope>NUCLEOTIDE SEQUENCE</scope>
    <source>
        <strain evidence="6">MELC-2E11</strain>
        <tissue evidence="6">Siphon/mantle</tissue>
    </source>
</reference>
<dbReference type="SUPFAM" id="SSF48371">
    <property type="entry name" value="ARM repeat"/>
    <property type="match status" value="1"/>
</dbReference>
<evidence type="ECO:0000259" key="5">
    <source>
        <dbReference type="Pfam" id="PF08167"/>
    </source>
</evidence>
<dbReference type="InterPro" id="IPR011989">
    <property type="entry name" value="ARM-like"/>
</dbReference>
<dbReference type="InterPro" id="IPR012583">
    <property type="entry name" value="RIX1_N"/>
</dbReference>
<evidence type="ECO:0000313" key="6">
    <source>
        <dbReference type="EMBL" id="WAR28582.1"/>
    </source>
</evidence>
<organism evidence="6 7">
    <name type="scientific">Mya arenaria</name>
    <name type="common">Soft-shell clam</name>
    <dbReference type="NCBI Taxonomy" id="6604"/>
    <lineage>
        <taxon>Eukaryota</taxon>
        <taxon>Metazoa</taxon>
        <taxon>Spiralia</taxon>
        <taxon>Lophotrochozoa</taxon>
        <taxon>Mollusca</taxon>
        <taxon>Bivalvia</taxon>
        <taxon>Autobranchia</taxon>
        <taxon>Heteroconchia</taxon>
        <taxon>Euheterodonta</taxon>
        <taxon>Imparidentia</taxon>
        <taxon>Neoheterodontei</taxon>
        <taxon>Myida</taxon>
        <taxon>Myoidea</taxon>
        <taxon>Myidae</taxon>
        <taxon>Mya</taxon>
    </lineage>
</organism>
<feature type="domain" description="Pre-rRNA-processing protein RIX1 N-terminal" evidence="5">
    <location>
        <begin position="28"/>
        <end position="188"/>
    </location>
</feature>
<proteinExistence type="inferred from homology"/>
<dbReference type="PANTHER" id="PTHR34105">
    <property type="entry name" value="PROLINE-, GLUTAMIC ACID- AND LEUCINE-RICH PROTEIN 1"/>
    <property type="match status" value="1"/>
</dbReference>
<dbReference type="Proteomes" id="UP001164746">
    <property type="component" value="Chromosome 15"/>
</dbReference>